<organism evidence="1 2">
    <name type="scientific">Lachnellula suecica</name>
    <dbReference type="NCBI Taxonomy" id="602035"/>
    <lineage>
        <taxon>Eukaryota</taxon>
        <taxon>Fungi</taxon>
        <taxon>Dikarya</taxon>
        <taxon>Ascomycota</taxon>
        <taxon>Pezizomycotina</taxon>
        <taxon>Leotiomycetes</taxon>
        <taxon>Helotiales</taxon>
        <taxon>Lachnaceae</taxon>
        <taxon>Lachnellula</taxon>
    </lineage>
</organism>
<feature type="non-terminal residue" evidence="1">
    <location>
        <position position="119"/>
    </location>
</feature>
<keyword evidence="2" id="KW-1185">Reference proteome</keyword>
<accession>A0A8T9C2M7</accession>
<evidence type="ECO:0000313" key="1">
    <source>
        <dbReference type="EMBL" id="TVY78211.1"/>
    </source>
</evidence>
<reference evidence="1 2" key="1">
    <citation type="submission" date="2018-05" db="EMBL/GenBank/DDBJ databases">
        <title>Genome sequencing and assembly of the regulated plant pathogen Lachnellula willkommii and related sister species for the development of diagnostic species identification markers.</title>
        <authorList>
            <person name="Giroux E."/>
            <person name="Bilodeau G."/>
        </authorList>
    </citation>
    <scope>NUCLEOTIDE SEQUENCE [LARGE SCALE GENOMIC DNA]</scope>
    <source>
        <strain evidence="1 2">CBS 268.59</strain>
    </source>
</reference>
<dbReference type="Gene3D" id="3.40.50.720">
    <property type="entry name" value="NAD(P)-binding Rossmann-like Domain"/>
    <property type="match status" value="1"/>
</dbReference>
<dbReference type="Proteomes" id="UP000469558">
    <property type="component" value="Unassembled WGS sequence"/>
</dbReference>
<protein>
    <submittedName>
        <fullName evidence="1">Uncharacterized protein</fullName>
    </submittedName>
</protein>
<gene>
    <name evidence="1" type="ORF">LSUE1_G004675</name>
</gene>
<dbReference type="EMBL" id="QGMK01000819">
    <property type="protein sequence ID" value="TVY78211.1"/>
    <property type="molecule type" value="Genomic_DNA"/>
</dbReference>
<proteinExistence type="predicted"/>
<sequence length="119" mass="12832">GTWLAPDVTSPDAGSVIRYIRARKSGTIRIWSRSHASYGLYSGSKVALEGGFFHIFLSTTPYSSPPKSKAKTPQHIGLNEALASELSPFNIRLLFIEPGAFRTSFLSSSLCPQAPMSAA</sequence>
<dbReference type="OrthoDB" id="1274115at2759"/>
<feature type="non-terminal residue" evidence="1">
    <location>
        <position position="1"/>
    </location>
</feature>
<name>A0A8T9C2M7_9HELO</name>
<comment type="caution">
    <text evidence="1">The sequence shown here is derived from an EMBL/GenBank/DDBJ whole genome shotgun (WGS) entry which is preliminary data.</text>
</comment>
<dbReference type="AlphaFoldDB" id="A0A8T9C2M7"/>
<evidence type="ECO:0000313" key="2">
    <source>
        <dbReference type="Proteomes" id="UP000469558"/>
    </source>
</evidence>